<feature type="transmembrane region" description="Helical" evidence="1">
    <location>
        <begin position="67"/>
        <end position="87"/>
    </location>
</feature>
<comment type="caution">
    <text evidence="2">The sequence shown here is derived from an EMBL/GenBank/DDBJ whole genome shotgun (WGS) entry which is preliminary data.</text>
</comment>
<evidence type="ECO:0000313" key="2">
    <source>
        <dbReference type="EMBL" id="TXD74871.1"/>
    </source>
</evidence>
<evidence type="ECO:0008006" key="4">
    <source>
        <dbReference type="Google" id="ProtNLM"/>
    </source>
</evidence>
<keyword evidence="1" id="KW-0472">Membrane</keyword>
<keyword evidence="3" id="KW-1185">Reference proteome</keyword>
<dbReference type="Proteomes" id="UP000321497">
    <property type="component" value="Unassembled WGS sequence"/>
</dbReference>
<sequence length="333" mass="37331">MITKTKAQNTSKTTMVWRYCTEFPEVGSSIYQAKCRSLKTKTAIVFTPSLPKDFTVKRKNKQIQMKFYNTLSLGVIAMFLLACNNGPKVITSNETPSAKYDSGIFSEEDNQTIEAPMESGGFTENLHTVVVSKILPTEKYIYLNVTEGGKQFWIATGKQEVNVGDTYFYRDGLLKTNFESKEYKRVFDTIYLVSKFVPKNHGGNTGNLTANFAEGNSKNPQLSQKETIPTHTEEIKQHKGSIKIAELVANPSAYEGKTVQITGKVVKVNPNIMDRNWIHLQDGSKNDFDLVVTSNTFVPEGKIITIRAEVGLNRDFGAGYRYDLILENGTIIE</sequence>
<proteinExistence type="predicted"/>
<organism evidence="2 3">
    <name type="scientific">Aequorivita antarctica</name>
    <dbReference type="NCBI Taxonomy" id="153266"/>
    <lineage>
        <taxon>Bacteria</taxon>
        <taxon>Pseudomonadati</taxon>
        <taxon>Bacteroidota</taxon>
        <taxon>Flavobacteriia</taxon>
        <taxon>Flavobacteriales</taxon>
        <taxon>Flavobacteriaceae</taxon>
        <taxon>Aequorivita</taxon>
    </lineage>
</organism>
<reference evidence="2 3" key="1">
    <citation type="submission" date="2019-08" db="EMBL/GenBank/DDBJ databases">
        <title>Genome of Aequorivita antarctica SW49 (type strain).</title>
        <authorList>
            <person name="Bowman J.P."/>
        </authorList>
    </citation>
    <scope>NUCLEOTIDE SEQUENCE [LARGE SCALE GENOMIC DNA]</scope>
    <source>
        <strain evidence="2 3">SW49</strain>
    </source>
</reference>
<dbReference type="EMBL" id="VORT01000001">
    <property type="protein sequence ID" value="TXD74871.1"/>
    <property type="molecule type" value="Genomic_DNA"/>
</dbReference>
<evidence type="ECO:0000256" key="1">
    <source>
        <dbReference type="SAM" id="Phobius"/>
    </source>
</evidence>
<protein>
    <recommendedName>
        <fullName evidence="4">DNA-binding protein</fullName>
    </recommendedName>
</protein>
<keyword evidence="1" id="KW-0812">Transmembrane</keyword>
<keyword evidence="1" id="KW-1133">Transmembrane helix</keyword>
<accession>A0A5C6Z5T8</accession>
<name>A0A5C6Z5T8_9FLAO</name>
<evidence type="ECO:0000313" key="3">
    <source>
        <dbReference type="Proteomes" id="UP000321497"/>
    </source>
</evidence>
<dbReference type="AlphaFoldDB" id="A0A5C6Z5T8"/>
<gene>
    <name evidence="2" type="ORF">ESU54_01380</name>
</gene>